<gene>
    <name evidence="2" type="ORF">OHC33_009624</name>
</gene>
<protein>
    <submittedName>
        <fullName evidence="2">Uncharacterized protein</fullName>
    </submittedName>
</protein>
<accession>A0AAN8F0D4</accession>
<dbReference type="Proteomes" id="UP001316803">
    <property type="component" value="Unassembled WGS sequence"/>
</dbReference>
<feature type="compositionally biased region" description="Basic and acidic residues" evidence="1">
    <location>
        <begin position="97"/>
        <end position="113"/>
    </location>
</feature>
<dbReference type="EMBL" id="JAKLMC020000037">
    <property type="protein sequence ID" value="KAK5949271.1"/>
    <property type="molecule type" value="Genomic_DNA"/>
</dbReference>
<reference evidence="2 3" key="1">
    <citation type="submission" date="2022-12" db="EMBL/GenBank/DDBJ databases">
        <title>Genomic features and morphological characterization of a novel Knufia sp. strain isolated from spacecraft assembly facility.</title>
        <authorList>
            <person name="Teixeira M."/>
            <person name="Chander A.M."/>
            <person name="Stajich J.E."/>
            <person name="Venkateswaran K."/>
        </authorList>
    </citation>
    <scope>NUCLEOTIDE SEQUENCE [LARGE SCALE GENOMIC DNA]</scope>
    <source>
        <strain evidence="2 3">FJI-L2-BK-P2</strain>
    </source>
</reference>
<organism evidence="2 3">
    <name type="scientific">Knufia fluminis</name>
    <dbReference type="NCBI Taxonomy" id="191047"/>
    <lineage>
        <taxon>Eukaryota</taxon>
        <taxon>Fungi</taxon>
        <taxon>Dikarya</taxon>
        <taxon>Ascomycota</taxon>
        <taxon>Pezizomycotina</taxon>
        <taxon>Eurotiomycetes</taxon>
        <taxon>Chaetothyriomycetidae</taxon>
        <taxon>Chaetothyriales</taxon>
        <taxon>Trichomeriaceae</taxon>
        <taxon>Knufia</taxon>
    </lineage>
</organism>
<comment type="caution">
    <text evidence="2">The sequence shown here is derived from an EMBL/GenBank/DDBJ whole genome shotgun (WGS) entry which is preliminary data.</text>
</comment>
<proteinExistence type="predicted"/>
<keyword evidence="3" id="KW-1185">Reference proteome</keyword>
<dbReference type="AlphaFoldDB" id="A0AAN8F0D4"/>
<evidence type="ECO:0000256" key="1">
    <source>
        <dbReference type="SAM" id="MobiDB-lite"/>
    </source>
</evidence>
<evidence type="ECO:0000313" key="2">
    <source>
        <dbReference type="EMBL" id="KAK5949271.1"/>
    </source>
</evidence>
<name>A0AAN8F0D4_9EURO</name>
<evidence type="ECO:0000313" key="3">
    <source>
        <dbReference type="Proteomes" id="UP001316803"/>
    </source>
</evidence>
<feature type="compositionally biased region" description="Basic and acidic residues" evidence="1">
    <location>
        <begin position="77"/>
        <end position="89"/>
    </location>
</feature>
<sequence length="145" mass="17016">MFALPFLERLKEAIDELPDPATESFGLTSTFDDFNVQSSQDDISAIDSQDQGFKKPPSNRGLNAELWNMIQALQRELDQQRQDAKDRENSLGIQLEQQRKESEQERKGLQVQQKDWENQQKELMDVLKQQIQQQNEQIKQLLQQR</sequence>
<feature type="region of interest" description="Disordered" evidence="1">
    <location>
        <begin position="77"/>
        <end position="113"/>
    </location>
</feature>